<sequence length="570" mass="58826">MQDQQVEVVPGSHAVARVAGAVVLVAHRGTGRPTADSPAVRALVALAELVYEATAREPEGPGATIARHATRWLTANSAQAGPGTPADFGILSAAGPGRVAIFLHGAVTAVVAGATTEYFHGRDAAFTVDRTTSVPSHAVALFVDDPLADPDDDAVRPELPAARGIGRLVEGIAEAGGAIAWAPAVRRTVVPAEPSRGSGVVLGKEAVRGGREQPAEPQVTPEASAPGSGTANVPVSAAGSSGGTTGDPEVDGVPESAVESAVGASRGGLGAEGPQVGATRGDPMAEPGKARGPAVDSVQLSERATVASSGDREQDSVPPAATDPHHAETEISSRQPPRASPPGEGLDETADSLPNRAGPRRPAYPTPRRDIPVPQPGQGEQSRQGPPERGTPPLDPELRRRTEATAKGAALTVKVRGFKCARAHPTDPRSAFCSVCGMPVDQTQPLIEVMRPPLGILVLDDGSTYLLETDSVLGRDPEKSEPARRGLTPLQITDNSGGMSRAHAELLLVEWDVTLVDRGSTNGTRARAPGFREWARVPPHQPMVLVPGTEILIGNRMLRFESAAPPPFGS</sequence>
<dbReference type="GeneID" id="93507013"/>
<feature type="compositionally biased region" description="Basic and acidic residues" evidence="2">
    <location>
        <begin position="205"/>
        <end position="214"/>
    </location>
</feature>
<feature type="compositionally biased region" description="Basic and acidic residues" evidence="2">
    <location>
        <begin position="474"/>
        <end position="484"/>
    </location>
</feature>
<keyword evidence="5" id="KW-1185">Reference proteome</keyword>
<protein>
    <submittedName>
        <fullName evidence="4">FHA domain-containing protein</fullName>
    </submittedName>
</protein>
<gene>
    <name evidence="4" type="ORF">ACH4WX_20460</name>
</gene>
<keyword evidence="1" id="KW-0597">Phosphoprotein</keyword>
<dbReference type="CDD" id="cd00060">
    <property type="entry name" value="FHA"/>
    <property type="match status" value="1"/>
</dbReference>
<name>A0ABW7TPX9_9NOCA</name>
<dbReference type="EMBL" id="JBIRUQ010000005">
    <property type="protein sequence ID" value="MFI1463095.1"/>
    <property type="molecule type" value="Genomic_DNA"/>
</dbReference>
<dbReference type="Gene3D" id="2.60.200.20">
    <property type="match status" value="1"/>
</dbReference>
<organism evidence="4 5">
    <name type="scientific">Nocardia carnea</name>
    <dbReference type="NCBI Taxonomy" id="37328"/>
    <lineage>
        <taxon>Bacteria</taxon>
        <taxon>Bacillati</taxon>
        <taxon>Actinomycetota</taxon>
        <taxon>Actinomycetes</taxon>
        <taxon>Mycobacteriales</taxon>
        <taxon>Nocardiaceae</taxon>
        <taxon>Nocardia</taxon>
    </lineage>
</organism>
<evidence type="ECO:0000313" key="4">
    <source>
        <dbReference type="EMBL" id="MFI1463095.1"/>
    </source>
</evidence>
<dbReference type="SUPFAM" id="SSF49879">
    <property type="entry name" value="SMAD/FHA domain"/>
    <property type="match status" value="1"/>
</dbReference>
<dbReference type="Proteomes" id="UP001611263">
    <property type="component" value="Unassembled WGS sequence"/>
</dbReference>
<feature type="domain" description="FHA" evidence="3">
    <location>
        <begin position="471"/>
        <end position="524"/>
    </location>
</feature>
<comment type="caution">
    <text evidence="4">The sequence shown here is derived from an EMBL/GenBank/DDBJ whole genome shotgun (WGS) entry which is preliminary data.</text>
</comment>
<dbReference type="RefSeq" id="WP_033243448.1">
    <property type="nucleotide sequence ID" value="NZ_JBIRUQ010000005.1"/>
</dbReference>
<dbReference type="InterPro" id="IPR000253">
    <property type="entry name" value="FHA_dom"/>
</dbReference>
<feature type="region of interest" description="Disordered" evidence="2">
    <location>
        <begin position="194"/>
        <end position="399"/>
    </location>
</feature>
<dbReference type="Pfam" id="PF00498">
    <property type="entry name" value="FHA"/>
    <property type="match status" value="1"/>
</dbReference>
<feature type="region of interest" description="Disordered" evidence="2">
    <location>
        <begin position="474"/>
        <end position="495"/>
    </location>
</feature>
<reference evidence="4 5" key="1">
    <citation type="submission" date="2024-10" db="EMBL/GenBank/DDBJ databases">
        <title>The Natural Products Discovery Center: Release of the First 8490 Sequenced Strains for Exploring Actinobacteria Biosynthetic Diversity.</title>
        <authorList>
            <person name="Kalkreuter E."/>
            <person name="Kautsar S.A."/>
            <person name="Yang D."/>
            <person name="Bader C.D."/>
            <person name="Teijaro C.N."/>
            <person name="Fluegel L."/>
            <person name="Davis C.M."/>
            <person name="Simpson J.R."/>
            <person name="Lauterbach L."/>
            <person name="Steele A.D."/>
            <person name="Gui C."/>
            <person name="Meng S."/>
            <person name="Li G."/>
            <person name="Viehrig K."/>
            <person name="Ye F."/>
            <person name="Su P."/>
            <person name="Kiefer A.F."/>
            <person name="Nichols A."/>
            <person name="Cepeda A.J."/>
            <person name="Yan W."/>
            <person name="Fan B."/>
            <person name="Jiang Y."/>
            <person name="Adhikari A."/>
            <person name="Zheng C.-J."/>
            <person name="Schuster L."/>
            <person name="Cowan T.M."/>
            <person name="Smanski M.J."/>
            <person name="Chevrette M.G."/>
            <person name="De Carvalho L.P.S."/>
            <person name="Shen B."/>
        </authorList>
    </citation>
    <scope>NUCLEOTIDE SEQUENCE [LARGE SCALE GENOMIC DNA]</scope>
    <source>
        <strain evidence="4 5">NPDC020568</strain>
    </source>
</reference>
<evidence type="ECO:0000256" key="2">
    <source>
        <dbReference type="SAM" id="MobiDB-lite"/>
    </source>
</evidence>
<dbReference type="InterPro" id="IPR008984">
    <property type="entry name" value="SMAD_FHA_dom_sf"/>
</dbReference>
<accession>A0ABW7TPX9</accession>
<proteinExistence type="predicted"/>
<evidence type="ECO:0000313" key="5">
    <source>
        <dbReference type="Proteomes" id="UP001611263"/>
    </source>
</evidence>
<dbReference type="PROSITE" id="PS50006">
    <property type="entry name" value="FHA_DOMAIN"/>
    <property type="match status" value="1"/>
</dbReference>
<evidence type="ECO:0000256" key="1">
    <source>
        <dbReference type="ARBA" id="ARBA00022553"/>
    </source>
</evidence>
<feature type="compositionally biased region" description="Polar residues" evidence="2">
    <location>
        <begin position="298"/>
        <end position="308"/>
    </location>
</feature>
<evidence type="ECO:0000259" key="3">
    <source>
        <dbReference type="PROSITE" id="PS50006"/>
    </source>
</evidence>